<evidence type="ECO:0000259" key="4">
    <source>
        <dbReference type="Pfam" id="PF25869"/>
    </source>
</evidence>
<dbReference type="NCBIfam" id="TIGR01730">
    <property type="entry name" value="RND_mfp"/>
    <property type="match status" value="1"/>
</dbReference>
<dbReference type="InterPro" id="IPR051909">
    <property type="entry name" value="MFP_Cation_Efflux"/>
</dbReference>
<dbReference type="Proteomes" id="UP001595904">
    <property type="component" value="Unassembled WGS sequence"/>
</dbReference>
<comment type="caution">
    <text evidence="8">The sequence shown here is derived from an EMBL/GenBank/DDBJ whole genome shotgun (WGS) entry which is preliminary data.</text>
</comment>
<protein>
    <submittedName>
        <fullName evidence="8">Efflux RND transporter periplasmic adaptor subunit</fullName>
    </submittedName>
</protein>
<dbReference type="Gene3D" id="6.10.140.730">
    <property type="match status" value="1"/>
</dbReference>
<proteinExistence type="inferred from homology"/>
<name>A0ABV8SY99_9GAMM</name>
<dbReference type="PANTHER" id="PTHR30097">
    <property type="entry name" value="CATION EFFLUX SYSTEM PROTEIN CUSB"/>
    <property type="match status" value="1"/>
</dbReference>
<evidence type="ECO:0000313" key="8">
    <source>
        <dbReference type="EMBL" id="MFC4312546.1"/>
    </source>
</evidence>
<keyword evidence="9" id="KW-1185">Reference proteome</keyword>
<dbReference type="Pfam" id="PF25954">
    <property type="entry name" value="Beta-barrel_RND_2"/>
    <property type="match status" value="1"/>
</dbReference>
<feature type="domain" description="CzcB-like C-terminal circularly permuted SH3-like" evidence="7">
    <location>
        <begin position="328"/>
        <end position="387"/>
    </location>
</feature>
<dbReference type="PANTHER" id="PTHR30097:SF15">
    <property type="entry name" value="CATION EFFLUX SYSTEM PROTEIN CUSB"/>
    <property type="match status" value="1"/>
</dbReference>
<gene>
    <name evidence="8" type="ORF">ACFPN2_25915</name>
</gene>
<keyword evidence="2" id="KW-0813">Transport</keyword>
<organism evidence="8 9">
    <name type="scientific">Steroidobacter flavus</name>
    <dbReference type="NCBI Taxonomy" id="1842136"/>
    <lineage>
        <taxon>Bacteria</taxon>
        <taxon>Pseudomonadati</taxon>
        <taxon>Pseudomonadota</taxon>
        <taxon>Gammaproteobacteria</taxon>
        <taxon>Steroidobacterales</taxon>
        <taxon>Steroidobacteraceae</taxon>
        <taxon>Steroidobacter</taxon>
    </lineage>
</organism>
<evidence type="ECO:0000259" key="5">
    <source>
        <dbReference type="Pfam" id="PF25919"/>
    </source>
</evidence>
<dbReference type="InterPro" id="IPR006143">
    <property type="entry name" value="RND_pump_MFP"/>
</dbReference>
<sequence>MSREHKLIAAVFVALLVGVGIGFAISRHPANQPSVEKTERKVLYWHDPMSPGARFDKPGKSPFMDMDLVPVYADEVSGAQVTVSPTVAQNLGIRLGTVEKAALQQRLSTVGSVAFDERLLEVVQARVDGYVIRLHVKSALEHVRRGQPLADIQSPTWLAAQEEYLALLDAQSERGRGIREAARQRLAVLGVPEATIRDLEKTRHTNATTTVVAPIDGVVAELAVREGAAFAAGAALFRINGLTTVWTNAQVPEAQVSMIPIGSSATAHATAWPGMSFKGKVMALLPEVDPQTRTLPVRIEIENAGFKLAPGMFVSLEFAGNTEREQLVVPSEAVILTGERTVVIAAREEGGFDVVNVSVGMEANGKTAILSGLTEGQSIVLSGQFLIDSEASLRSTVSRLSGDAKEPQQ</sequence>
<dbReference type="InterPro" id="IPR058792">
    <property type="entry name" value="Beta-barrel_RND_2"/>
</dbReference>
<accession>A0ABV8SY99</accession>
<dbReference type="Pfam" id="PF25919">
    <property type="entry name" value="BSH_CusB"/>
    <property type="match status" value="1"/>
</dbReference>
<feature type="domain" description="CusB-like three alpha-helical bundle" evidence="4">
    <location>
        <begin position="157"/>
        <end position="205"/>
    </location>
</feature>
<feature type="domain" description="CusB-like barrel-sandwich hybrid" evidence="5">
    <location>
        <begin position="121"/>
        <end position="240"/>
    </location>
</feature>
<dbReference type="RefSeq" id="WP_380602035.1">
    <property type="nucleotide sequence ID" value="NZ_JBHSDU010000014.1"/>
</dbReference>
<dbReference type="SUPFAM" id="SSF111369">
    <property type="entry name" value="HlyD-like secretion proteins"/>
    <property type="match status" value="1"/>
</dbReference>
<dbReference type="InterPro" id="IPR058649">
    <property type="entry name" value="CzcB_C"/>
</dbReference>
<dbReference type="InterPro" id="IPR058791">
    <property type="entry name" value="3HB_CusB"/>
</dbReference>
<dbReference type="InterPro" id="IPR058790">
    <property type="entry name" value="BSH_CusB"/>
</dbReference>
<evidence type="ECO:0000259" key="7">
    <source>
        <dbReference type="Pfam" id="PF25975"/>
    </source>
</evidence>
<dbReference type="Gene3D" id="2.40.50.100">
    <property type="match status" value="1"/>
</dbReference>
<dbReference type="InterPro" id="IPR045800">
    <property type="entry name" value="HMBD"/>
</dbReference>
<dbReference type="Pfam" id="PF25869">
    <property type="entry name" value="3HB_CusB"/>
    <property type="match status" value="1"/>
</dbReference>
<evidence type="ECO:0000313" key="9">
    <source>
        <dbReference type="Proteomes" id="UP001595904"/>
    </source>
</evidence>
<reference evidence="9" key="1">
    <citation type="journal article" date="2019" name="Int. J. Syst. Evol. Microbiol.">
        <title>The Global Catalogue of Microorganisms (GCM) 10K type strain sequencing project: providing services to taxonomists for standard genome sequencing and annotation.</title>
        <authorList>
            <consortium name="The Broad Institute Genomics Platform"/>
            <consortium name="The Broad Institute Genome Sequencing Center for Infectious Disease"/>
            <person name="Wu L."/>
            <person name="Ma J."/>
        </authorList>
    </citation>
    <scope>NUCLEOTIDE SEQUENCE [LARGE SCALE GENOMIC DNA]</scope>
    <source>
        <strain evidence="9">CGMCC 1.10759</strain>
    </source>
</reference>
<dbReference type="Gene3D" id="2.40.420.20">
    <property type="match status" value="1"/>
</dbReference>
<evidence type="ECO:0000259" key="3">
    <source>
        <dbReference type="Pfam" id="PF19335"/>
    </source>
</evidence>
<dbReference type="Pfam" id="PF19335">
    <property type="entry name" value="HMBD"/>
    <property type="match status" value="1"/>
</dbReference>
<dbReference type="Pfam" id="PF25975">
    <property type="entry name" value="CzcB_C"/>
    <property type="match status" value="1"/>
</dbReference>
<evidence type="ECO:0000259" key="6">
    <source>
        <dbReference type="Pfam" id="PF25954"/>
    </source>
</evidence>
<comment type="similarity">
    <text evidence="1">Belongs to the membrane fusion protein (MFP) (TC 8.A.1) family.</text>
</comment>
<dbReference type="EMBL" id="JBHSDU010000014">
    <property type="protein sequence ID" value="MFC4312546.1"/>
    <property type="molecule type" value="Genomic_DNA"/>
</dbReference>
<evidence type="ECO:0000256" key="2">
    <source>
        <dbReference type="ARBA" id="ARBA00022448"/>
    </source>
</evidence>
<evidence type="ECO:0000256" key="1">
    <source>
        <dbReference type="ARBA" id="ARBA00009477"/>
    </source>
</evidence>
<dbReference type="Gene3D" id="2.40.30.170">
    <property type="match status" value="1"/>
</dbReference>
<feature type="domain" description="Heavy metal binding" evidence="3">
    <location>
        <begin position="44"/>
        <end position="71"/>
    </location>
</feature>
<feature type="domain" description="CusB-like beta-barrel" evidence="6">
    <location>
        <begin position="244"/>
        <end position="320"/>
    </location>
</feature>